<protein>
    <recommendedName>
        <fullName evidence="3">Transposase IS200-like domain-containing protein</fullName>
    </recommendedName>
</protein>
<organism evidence="1 2">
    <name type="scientific">Chlorobaculum limnaeum</name>
    <dbReference type="NCBI Taxonomy" id="274537"/>
    <lineage>
        <taxon>Bacteria</taxon>
        <taxon>Pseudomonadati</taxon>
        <taxon>Chlorobiota</taxon>
        <taxon>Chlorobiia</taxon>
        <taxon>Chlorobiales</taxon>
        <taxon>Chlorobiaceae</taxon>
        <taxon>Chlorobaculum</taxon>
    </lineage>
</organism>
<dbReference type="GO" id="GO:0006313">
    <property type="term" value="P:DNA transposition"/>
    <property type="evidence" value="ECO:0007669"/>
    <property type="project" value="InterPro"/>
</dbReference>
<dbReference type="AlphaFoldDB" id="A0A1D8D1H9"/>
<dbReference type="GO" id="GO:0043565">
    <property type="term" value="F:sequence-specific DNA binding"/>
    <property type="evidence" value="ECO:0007669"/>
    <property type="project" value="TreeGrafter"/>
</dbReference>
<sequence length="128" mass="14784">MLPDRFPMVSLDEYVIMPNHLHGIVVINERDQSNFCGAGERVGARPTPTVPRTAAIPTLGMIVGAFKSMSIHDVLAHIEENGLDMIGKIWQRNYFERVIRNERDLDNIRTYIRNNPRNWERDDENPAR</sequence>
<dbReference type="Gene3D" id="3.30.70.1290">
    <property type="entry name" value="Transposase IS200-like"/>
    <property type="match status" value="1"/>
</dbReference>
<evidence type="ECO:0000313" key="2">
    <source>
        <dbReference type="Proteomes" id="UP000095185"/>
    </source>
</evidence>
<dbReference type="PANTHER" id="PTHR36966:SF1">
    <property type="entry name" value="REP-ASSOCIATED TYROSINE TRANSPOSASE"/>
    <property type="match status" value="1"/>
</dbReference>
<evidence type="ECO:0008006" key="3">
    <source>
        <dbReference type="Google" id="ProtNLM"/>
    </source>
</evidence>
<dbReference type="InterPro" id="IPR036515">
    <property type="entry name" value="Transposase_17_sf"/>
</dbReference>
<evidence type="ECO:0000313" key="1">
    <source>
        <dbReference type="EMBL" id="AOS83285.1"/>
    </source>
</evidence>
<dbReference type="GO" id="GO:0004803">
    <property type="term" value="F:transposase activity"/>
    <property type="evidence" value="ECO:0007669"/>
    <property type="project" value="InterPro"/>
</dbReference>
<reference evidence="1" key="1">
    <citation type="submission" date="2016-09" db="EMBL/GenBank/DDBJ databases">
        <title>Genome sequence of Chlorobaculum limnaeum.</title>
        <authorList>
            <person name="Liu Z."/>
            <person name="Tank M."/>
            <person name="Bryant D.A."/>
        </authorList>
    </citation>
    <scope>NUCLEOTIDE SEQUENCE [LARGE SCALE GENOMIC DNA]</scope>
    <source>
        <strain evidence="1">DSM 1677</strain>
    </source>
</reference>
<dbReference type="KEGG" id="clz:BIU88_03480"/>
<dbReference type="PANTHER" id="PTHR36966">
    <property type="entry name" value="REP-ASSOCIATED TYROSINE TRANSPOSASE"/>
    <property type="match status" value="1"/>
</dbReference>
<dbReference type="Proteomes" id="UP000095185">
    <property type="component" value="Chromosome"/>
</dbReference>
<gene>
    <name evidence="1" type="ORF">BIU88_03480</name>
</gene>
<dbReference type="SUPFAM" id="SSF143422">
    <property type="entry name" value="Transposase IS200-like"/>
    <property type="match status" value="1"/>
</dbReference>
<dbReference type="InterPro" id="IPR052715">
    <property type="entry name" value="RAYT_transposase"/>
</dbReference>
<keyword evidence="2" id="KW-1185">Reference proteome</keyword>
<proteinExistence type="predicted"/>
<dbReference type="EMBL" id="CP017305">
    <property type="protein sequence ID" value="AOS83285.1"/>
    <property type="molecule type" value="Genomic_DNA"/>
</dbReference>
<name>A0A1D8D1H9_CHLLM</name>
<accession>A0A1D8D1H9</accession>